<reference evidence="1 2" key="1">
    <citation type="submission" date="2020-07" db="EMBL/GenBank/DDBJ databases">
        <authorList>
            <person name="Feng X."/>
        </authorList>
    </citation>
    <scope>NUCLEOTIDE SEQUENCE [LARGE SCALE GENOMIC DNA]</scope>
    <source>
        <strain evidence="1 2">JCM23202</strain>
    </source>
</reference>
<dbReference type="Proteomes" id="UP000526501">
    <property type="component" value="Unassembled WGS sequence"/>
</dbReference>
<dbReference type="RefSeq" id="WP_185660786.1">
    <property type="nucleotide sequence ID" value="NZ_CAWPOO010000012.1"/>
</dbReference>
<evidence type="ECO:0000313" key="1">
    <source>
        <dbReference type="EMBL" id="MBC2606917.1"/>
    </source>
</evidence>
<organism evidence="1 2">
    <name type="scientific">Pelagicoccus albus</name>
    <dbReference type="NCBI Taxonomy" id="415222"/>
    <lineage>
        <taxon>Bacteria</taxon>
        <taxon>Pseudomonadati</taxon>
        <taxon>Verrucomicrobiota</taxon>
        <taxon>Opitutia</taxon>
        <taxon>Puniceicoccales</taxon>
        <taxon>Pelagicoccaceae</taxon>
        <taxon>Pelagicoccus</taxon>
    </lineage>
</organism>
<comment type="caution">
    <text evidence="1">The sequence shown here is derived from an EMBL/GenBank/DDBJ whole genome shotgun (WGS) entry which is preliminary data.</text>
</comment>
<proteinExistence type="predicted"/>
<name>A0A7X1B7E3_9BACT</name>
<dbReference type="AlphaFoldDB" id="A0A7X1B7E3"/>
<keyword evidence="2" id="KW-1185">Reference proteome</keyword>
<accession>A0A7X1B7E3</accession>
<evidence type="ECO:0000313" key="2">
    <source>
        <dbReference type="Proteomes" id="UP000526501"/>
    </source>
</evidence>
<evidence type="ECO:0008006" key="3">
    <source>
        <dbReference type="Google" id="ProtNLM"/>
    </source>
</evidence>
<gene>
    <name evidence="1" type="ORF">H5P27_12765</name>
</gene>
<sequence>MPEYDKLLQIKLPEALESAIDGIDRSYDLPKQLLDADVSEFEELDCCVFAYFDRDDIFYLNQEGRKLLDMRRSSLDERGRSSPPIFWLEDDAALRAADDFATRRQQPVQGARELVTLSWGKTWLHGTKYPIRSLQGQTIAILFAGYEIPPSRQIKLVAEHYRDTQFGIGEN</sequence>
<protein>
    <recommendedName>
        <fullName evidence="3">PAS domain-containing protein</fullName>
    </recommendedName>
</protein>
<dbReference type="EMBL" id="JACHVC010000012">
    <property type="protein sequence ID" value="MBC2606917.1"/>
    <property type="molecule type" value="Genomic_DNA"/>
</dbReference>